<organism evidence="1 2">
    <name type="scientific">Catharanthus roseus</name>
    <name type="common">Madagascar periwinkle</name>
    <name type="synonym">Vinca rosea</name>
    <dbReference type="NCBI Taxonomy" id="4058"/>
    <lineage>
        <taxon>Eukaryota</taxon>
        <taxon>Viridiplantae</taxon>
        <taxon>Streptophyta</taxon>
        <taxon>Embryophyta</taxon>
        <taxon>Tracheophyta</taxon>
        <taxon>Spermatophyta</taxon>
        <taxon>Magnoliopsida</taxon>
        <taxon>eudicotyledons</taxon>
        <taxon>Gunneridae</taxon>
        <taxon>Pentapetalae</taxon>
        <taxon>asterids</taxon>
        <taxon>lamiids</taxon>
        <taxon>Gentianales</taxon>
        <taxon>Apocynaceae</taxon>
        <taxon>Rauvolfioideae</taxon>
        <taxon>Vinceae</taxon>
        <taxon>Catharanthinae</taxon>
        <taxon>Catharanthus</taxon>
    </lineage>
</organism>
<evidence type="ECO:0000313" key="2">
    <source>
        <dbReference type="Proteomes" id="UP001060085"/>
    </source>
</evidence>
<comment type="caution">
    <text evidence="1">The sequence shown here is derived from an EMBL/GenBank/DDBJ whole genome shotgun (WGS) entry which is preliminary data.</text>
</comment>
<sequence length="196" mass="23028">MDEYSLCCVGQFSNLNIVKFHDQVHQLFFPDEDSRKKALECGPWCFDNYLFIIKPWDPAMKTPNYEFKSILTVFFGLVQYERLSKLCFRCGNWDHTLLSSEKDKQEYGLWMALLVTVDLDDSCQIKRINNIRADCLEKPVPGHQFTEVQRVNDEQQNNSLQRRIIFYHQVEPRKPRSYGSPSRKKQAPGIAVTLKQ</sequence>
<reference evidence="2" key="1">
    <citation type="journal article" date="2023" name="Nat. Plants">
        <title>Single-cell RNA sequencing provides a high-resolution roadmap for understanding the multicellular compartmentation of specialized metabolism.</title>
        <authorList>
            <person name="Sun S."/>
            <person name="Shen X."/>
            <person name="Li Y."/>
            <person name="Li Y."/>
            <person name="Wang S."/>
            <person name="Li R."/>
            <person name="Zhang H."/>
            <person name="Shen G."/>
            <person name="Guo B."/>
            <person name="Wei J."/>
            <person name="Xu J."/>
            <person name="St-Pierre B."/>
            <person name="Chen S."/>
            <person name="Sun C."/>
        </authorList>
    </citation>
    <scope>NUCLEOTIDE SEQUENCE [LARGE SCALE GENOMIC DNA]</scope>
</reference>
<accession>A0ACB9ZQU9</accession>
<dbReference type="EMBL" id="CM044708">
    <property type="protein sequence ID" value="KAI5648587.1"/>
    <property type="molecule type" value="Genomic_DNA"/>
</dbReference>
<name>A0ACB9ZQU9_CATRO</name>
<evidence type="ECO:0000313" key="1">
    <source>
        <dbReference type="EMBL" id="KAI5648587.1"/>
    </source>
</evidence>
<dbReference type="Proteomes" id="UP001060085">
    <property type="component" value="Linkage Group LG08"/>
</dbReference>
<proteinExistence type="predicted"/>
<keyword evidence="2" id="KW-1185">Reference proteome</keyword>
<gene>
    <name evidence="1" type="ORF">M9H77_34592</name>
</gene>
<protein>
    <submittedName>
        <fullName evidence="1">Uncharacterized protein</fullName>
    </submittedName>
</protein>